<dbReference type="Pfam" id="PF00636">
    <property type="entry name" value="Ribonuclease_3"/>
    <property type="match status" value="1"/>
</dbReference>
<evidence type="ECO:0000313" key="4">
    <source>
        <dbReference type="Proteomes" id="UP000000445"/>
    </source>
</evidence>
<accession>B9K831</accession>
<dbReference type="KEGG" id="tna:CTN_0938"/>
<organism evidence="3 4">
    <name type="scientific">Thermotoga neapolitana (strain ATCC 49049 / DSM 4359 / NBRC 107923 / NS-E)</name>
    <dbReference type="NCBI Taxonomy" id="309803"/>
    <lineage>
        <taxon>Bacteria</taxon>
        <taxon>Thermotogati</taxon>
        <taxon>Thermotogota</taxon>
        <taxon>Thermotogae</taxon>
        <taxon>Thermotogales</taxon>
        <taxon>Thermotogaceae</taxon>
        <taxon>Thermotoga</taxon>
    </lineage>
</organism>
<gene>
    <name evidence="3" type="ordered locus">CTN_0938</name>
</gene>
<feature type="region of interest" description="Disordered" evidence="1">
    <location>
        <begin position="129"/>
        <end position="155"/>
    </location>
</feature>
<evidence type="ECO:0000259" key="2">
    <source>
        <dbReference type="SMART" id="SM00535"/>
    </source>
</evidence>
<dbReference type="GO" id="GO:0006396">
    <property type="term" value="P:RNA processing"/>
    <property type="evidence" value="ECO:0007669"/>
    <property type="project" value="InterPro"/>
</dbReference>
<dbReference type="eggNOG" id="COG1939">
    <property type="taxonomic scope" value="Bacteria"/>
</dbReference>
<evidence type="ECO:0000313" key="3">
    <source>
        <dbReference type="EMBL" id="ACM23114.1"/>
    </source>
</evidence>
<dbReference type="STRING" id="309803.CTN_0938"/>
<keyword evidence="4" id="KW-1185">Reference proteome</keyword>
<evidence type="ECO:0000256" key="1">
    <source>
        <dbReference type="SAM" id="MobiDB-lite"/>
    </source>
</evidence>
<dbReference type="PANTHER" id="PTHR34276:SF1">
    <property type="entry name" value="MINI-RIBONUCLEASE 3"/>
    <property type="match status" value="1"/>
</dbReference>
<sequence length="155" mass="17896">MEGIFRFDTKAERVPSAVLAYVGDAVLELVFRLKFAGNYKISTIHERVKEWTSKHGQARMLESLWNLLTEEEREVVKRAMNSKAAKRYGNDPLYRKSTGFEALVGYLFLKRDFQRIQQLLAVMNVEGVRKEDTGGSAQKQRSDKESFLSEDEKSR</sequence>
<dbReference type="InterPro" id="IPR000999">
    <property type="entry name" value="RNase_III_dom"/>
</dbReference>
<dbReference type="GO" id="GO:0004525">
    <property type="term" value="F:ribonuclease III activity"/>
    <property type="evidence" value="ECO:0007669"/>
    <property type="project" value="InterPro"/>
</dbReference>
<dbReference type="EMBL" id="CP000916">
    <property type="protein sequence ID" value="ACM23114.1"/>
    <property type="molecule type" value="Genomic_DNA"/>
</dbReference>
<dbReference type="SMART" id="SM00535">
    <property type="entry name" value="RIBOc"/>
    <property type="match status" value="1"/>
</dbReference>
<dbReference type="InterPro" id="IPR036389">
    <property type="entry name" value="RNase_III_sf"/>
</dbReference>
<dbReference type="RefSeq" id="WP_015919431.1">
    <property type="nucleotide sequence ID" value="NC_011978.1"/>
</dbReference>
<dbReference type="HOGENOM" id="CLU_091169_2_1_0"/>
<dbReference type="AlphaFoldDB" id="B9K831"/>
<dbReference type="Proteomes" id="UP000000445">
    <property type="component" value="Chromosome"/>
</dbReference>
<feature type="compositionally biased region" description="Basic and acidic residues" evidence="1">
    <location>
        <begin position="140"/>
        <end position="155"/>
    </location>
</feature>
<dbReference type="Gene3D" id="1.10.1520.10">
    <property type="entry name" value="Ribonuclease III domain"/>
    <property type="match status" value="1"/>
</dbReference>
<protein>
    <submittedName>
        <fullName evidence="3">Ribonuclease III</fullName>
    </submittedName>
</protein>
<reference evidence="3 4" key="1">
    <citation type="journal article" date="2009" name="Biosci. Biotechnol. Biochem.">
        <title>WeGAS: a web-based microbial genome annotation system.</title>
        <authorList>
            <person name="Lee D."/>
            <person name="Seo H."/>
            <person name="Park C."/>
            <person name="Park K."/>
        </authorList>
    </citation>
    <scope>NUCLEOTIDE SEQUENCE [LARGE SCALE GENOMIC DNA]</scope>
    <source>
        <strain evidence="4">ATCC 49049 / DSM 4359 / NBRC 107923 / NS-E</strain>
    </source>
</reference>
<name>B9K831_THENN</name>
<proteinExistence type="predicted"/>
<dbReference type="PANTHER" id="PTHR34276">
    <property type="entry name" value="MINI-RIBONUCLEASE 3"/>
    <property type="match status" value="1"/>
</dbReference>
<feature type="domain" description="RNase III" evidence="2">
    <location>
        <begin position="2"/>
        <end position="130"/>
    </location>
</feature>
<dbReference type="SUPFAM" id="SSF69065">
    <property type="entry name" value="RNase III domain-like"/>
    <property type="match status" value="1"/>
</dbReference>